<sequence length="98" mass="10467">MLSSRGKKTALSASKKRKGAASSSGPTTEIKHPFLQTVMTNFDNPGTVQFRHSGLVRQLSRDLVPASATYDLSRSKASALPSSLGYLHAILAHTLTGR</sequence>
<reference evidence="2 3" key="1">
    <citation type="submission" date="2015-01" db="EMBL/GenBank/DDBJ databases">
        <title>Genome of allotetraploid Gossypium barbadense reveals genomic plasticity and fiber elongation in cotton evolution.</title>
        <authorList>
            <person name="Chen X."/>
            <person name="Liu X."/>
            <person name="Zhao B."/>
            <person name="Zheng H."/>
            <person name="Hu Y."/>
            <person name="Lu G."/>
            <person name="Yang C."/>
            <person name="Chen J."/>
            <person name="Shan C."/>
            <person name="Zhang L."/>
            <person name="Zhou Y."/>
            <person name="Wang L."/>
            <person name="Guo W."/>
            <person name="Bai Y."/>
            <person name="Ruan J."/>
            <person name="Shangguan X."/>
            <person name="Mao Y."/>
            <person name="Jiang J."/>
            <person name="Zhu Y."/>
            <person name="Lei J."/>
            <person name="Kang H."/>
            <person name="Chen S."/>
            <person name="He X."/>
            <person name="Wang R."/>
            <person name="Wang Y."/>
            <person name="Chen J."/>
            <person name="Wang L."/>
            <person name="Yu S."/>
            <person name="Wang B."/>
            <person name="Wei J."/>
            <person name="Song S."/>
            <person name="Lu X."/>
            <person name="Gao Z."/>
            <person name="Gu W."/>
            <person name="Deng X."/>
            <person name="Ma D."/>
            <person name="Wang S."/>
            <person name="Liang W."/>
            <person name="Fang L."/>
            <person name="Cai C."/>
            <person name="Zhu X."/>
            <person name="Zhou B."/>
            <person name="Zhang Y."/>
            <person name="Chen Z."/>
            <person name="Xu S."/>
            <person name="Zhu R."/>
            <person name="Wang S."/>
            <person name="Zhang T."/>
            <person name="Zhao G."/>
        </authorList>
    </citation>
    <scope>NUCLEOTIDE SEQUENCE [LARGE SCALE GENOMIC DNA]</scope>
    <source>
        <strain evidence="3">cv. Xinhai21</strain>
        <tissue evidence="2">Leaf</tissue>
    </source>
</reference>
<accession>A0A2P5XQY0</accession>
<gene>
    <name evidence="2" type="ORF">GOBAR_AA14908</name>
</gene>
<dbReference type="AlphaFoldDB" id="A0A2P5XQY0"/>
<dbReference type="EMBL" id="KZ664394">
    <property type="protein sequence ID" value="PPS05737.1"/>
    <property type="molecule type" value="Genomic_DNA"/>
</dbReference>
<evidence type="ECO:0000313" key="3">
    <source>
        <dbReference type="Proteomes" id="UP000239757"/>
    </source>
</evidence>
<organism evidence="2 3">
    <name type="scientific">Gossypium barbadense</name>
    <name type="common">Sea Island cotton</name>
    <name type="synonym">Hibiscus barbadensis</name>
    <dbReference type="NCBI Taxonomy" id="3634"/>
    <lineage>
        <taxon>Eukaryota</taxon>
        <taxon>Viridiplantae</taxon>
        <taxon>Streptophyta</taxon>
        <taxon>Embryophyta</taxon>
        <taxon>Tracheophyta</taxon>
        <taxon>Spermatophyta</taxon>
        <taxon>Magnoliopsida</taxon>
        <taxon>eudicotyledons</taxon>
        <taxon>Gunneridae</taxon>
        <taxon>Pentapetalae</taxon>
        <taxon>rosids</taxon>
        <taxon>malvids</taxon>
        <taxon>Malvales</taxon>
        <taxon>Malvaceae</taxon>
        <taxon>Malvoideae</taxon>
        <taxon>Gossypium</taxon>
    </lineage>
</organism>
<protein>
    <submittedName>
        <fullName evidence="2">Uncharacterized protein</fullName>
    </submittedName>
</protein>
<feature type="compositionally biased region" description="Basic residues" evidence="1">
    <location>
        <begin position="1"/>
        <end position="19"/>
    </location>
</feature>
<evidence type="ECO:0000313" key="2">
    <source>
        <dbReference type="EMBL" id="PPS05737.1"/>
    </source>
</evidence>
<dbReference type="Proteomes" id="UP000239757">
    <property type="component" value="Unassembled WGS sequence"/>
</dbReference>
<feature type="region of interest" description="Disordered" evidence="1">
    <location>
        <begin position="1"/>
        <end position="30"/>
    </location>
</feature>
<evidence type="ECO:0000256" key="1">
    <source>
        <dbReference type="SAM" id="MobiDB-lite"/>
    </source>
</evidence>
<dbReference type="OrthoDB" id="1685790at2759"/>
<proteinExistence type="predicted"/>
<name>A0A2P5XQY0_GOSBA</name>